<dbReference type="GO" id="GO:0004111">
    <property type="term" value="F:creatine kinase activity"/>
    <property type="evidence" value="ECO:0007669"/>
    <property type="project" value="InterPro"/>
</dbReference>
<feature type="compositionally biased region" description="Acidic residues" evidence="11">
    <location>
        <begin position="482"/>
        <end position="491"/>
    </location>
</feature>
<dbReference type="InterPro" id="IPR022414">
    <property type="entry name" value="ATP-guanido_PTrfase_cat"/>
</dbReference>
<dbReference type="GO" id="GO:0005524">
    <property type="term" value="F:ATP binding"/>
    <property type="evidence" value="ECO:0007669"/>
    <property type="project" value="UniProtKB-UniRule"/>
</dbReference>
<dbReference type="SUPFAM" id="SSF55931">
    <property type="entry name" value="Glutamine synthetase/guanido kinase"/>
    <property type="match status" value="1"/>
</dbReference>
<dbReference type="VEuPathDB" id="VectorBase:AALB20_037621"/>
<dbReference type="PRINTS" id="PR02028">
    <property type="entry name" value="CMYCBINDINGP"/>
</dbReference>
<dbReference type="Gene3D" id="1.10.135.10">
    <property type="entry name" value="ATP:guanido phosphotransferase, N-terminal domain"/>
    <property type="match status" value="1"/>
</dbReference>
<dbReference type="PROSITE" id="PS51509">
    <property type="entry name" value="PHOSPHAGEN_KINASE_N"/>
    <property type="match status" value="1"/>
</dbReference>
<dbReference type="Proteomes" id="UP000069272">
    <property type="component" value="Chromosome 2R"/>
</dbReference>
<feature type="binding site" evidence="8">
    <location>
        <position position="272"/>
    </location>
    <ligand>
        <name>ATP</name>
        <dbReference type="ChEBI" id="CHEBI:30616"/>
    </ligand>
</feature>
<dbReference type="InterPro" id="IPR000749">
    <property type="entry name" value="ATP-guanido_PTrfase"/>
</dbReference>
<dbReference type="AlphaFoldDB" id="A0A182FQR1"/>
<feature type="region of interest" description="Disordered" evidence="11">
    <location>
        <begin position="451"/>
        <end position="506"/>
    </location>
</feature>
<reference evidence="12 13" key="1">
    <citation type="journal article" date="2017" name="G3 (Bethesda)">
        <title>The Physical Genome Mapping of Anopheles albimanus Corrected Scaffold Misassemblies and Identified Interarm Rearrangements in Genus Anopheles.</title>
        <authorList>
            <person name="Artemov G.N."/>
            <person name="Peery A.N."/>
            <person name="Jiang X."/>
            <person name="Tu Z."/>
            <person name="Stegniy V.N."/>
            <person name="Sharakhova M.V."/>
            <person name="Sharakhov I.V."/>
        </authorList>
    </citation>
    <scope>NUCLEOTIDE SEQUENCE [LARGE SCALE GENOMIC DNA]</scope>
    <source>
        <strain evidence="12 13">ALBI9_A</strain>
    </source>
</reference>
<dbReference type="InterPro" id="IPR014746">
    <property type="entry name" value="Gln_synth/guanido_kin_cat_dom"/>
</dbReference>
<dbReference type="RefSeq" id="XP_035782214.1">
    <property type="nucleotide sequence ID" value="XM_035926321.1"/>
</dbReference>
<sequence length="506" mass="56782">MASLEQKREAFRKYLESAGAIDCLSKALIRLYQEEQKPENACKFLRQCLCEDCPTDEEVAQAMEELVDARHRIRQLERELRALKANVRPSASECNLALDTGFEALQAADSLLKKHLTRELLDELKEQKTTVYRSTLLDCIQSGLTVLDSRIGLYAADPEAYKLFAGLFDPIIAELHAGFGADSTQPELNWGTVEELENPDPEGLYVRSTRIRCARSLEGYPFHPRMQEDQYEQICDRVRTALEQALPEELRGQFHPLETLEENLRVELLNEHCLFRGGDRFQEAAQAYRFYPTGRALFLNETRTFHVWINEEDHLRIISIQPGSDMGQVYRRFIDGVEAIAKQLPLLRDERLGYVSFCPSNLGTGIRASVHIRLPQLAADRARLDELVGQHGLEVRSTDGEGTCETSASCEVDVLDVSNKRRLGLTEFETIKLLVDGVKALIEVEKELAAAEQVSTAPAVDEEEPAAAAAEEETPQETTEAAPEEEAPEEEAPQKEAPAAEAEPAE</sequence>
<evidence type="ECO:0000313" key="12">
    <source>
        <dbReference type="EnsemblMetazoa" id="AALB008882-PA"/>
    </source>
</evidence>
<dbReference type="GO" id="GO:0046314">
    <property type="term" value="P:phosphocreatine biosynthetic process"/>
    <property type="evidence" value="ECO:0007669"/>
    <property type="project" value="InterPro"/>
</dbReference>
<evidence type="ECO:0000256" key="4">
    <source>
        <dbReference type="ARBA" id="ARBA00022741"/>
    </source>
</evidence>
<dbReference type="KEGG" id="aali:118461228"/>
<evidence type="ECO:0000313" key="13">
    <source>
        <dbReference type="Proteomes" id="UP000069272"/>
    </source>
</evidence>
<evidence type="ECO:0000256" key="8">
    <source>
        <dbReference type="PROSITE-ProRule" id="PRU00843"/>
    </source>
</evidence>
<dbReference type="PANTHER" id="PTHR11547">
    <property type="entry name" value="ARGININE OR CREATINE KINASE"/>
    <property type="match status" value="1"/>
</dbReference>
<dbReference type="PROSITE" id="PS00112">
    <property type="entry name" value="PHOSPHAGEN_KINASE"/>
    <property type="match status" value="1"/>
</dbReference>
<evidence type="ECO:0000256" key="1">
    <source>
        <dbReference type="ARBA" id="ARBA00006798"/>
    </source>
</evidence>
<evidence type="ECO:0000256" key="6">
    <source>
        <dbReference type="ARBA" id="ARBA00022840"/>
    </source>
</evidence>
<dbReference type="GO" id="GO:0004054">
    <property type="term" value="F:arginine kinase activity"/>
    <property type="evidence" value="ECO:0007669"/>
    <property type="project" value="UniProtKB-EC"/>
</dbReference>
<keyword evidence="3 8" id="KW-0808">Transferase</keyword>
<dbReference type="SUPFAM" id="SSF48034">
    <property type="entry name" value="Guanido kinase N-terminal domain"/>
    <property type="match status" value="1"/>
</dbReference>
<dbReference type="PROSITE" id="PS51510">
    <property type="entry name" value="PHOSPHAGEN_KINASE_C"/>
    <property type="match status" value="1"/>
</dbReference>
<feature type="binding site" evidence="8">
    <location>
        <begin position="208"/>
        <end position="212"/>
    </location>
    <ligand>
        <name>ATP</name>
        <dbReference type="ChEBI" id="CHEBI:30616"/>
    </ligand>
</feature>
<dbReference type="RefSeq" id="XP_035782213.1">
    <property type="nucleotide sequence ID" value="XM_035926320.1"/>
</dbReference>
<evidence type="ECO:0000256" key="9">
    <source>
        <dbReference type="RuleBase" id="RU000505"/>
    </source>
</evidence>
<dbReference type="STRING" id="7167.A0A182FQR1"/>
<evidence type="ECO:0000256" key="10">
    <source>
        <dbReference type="SAM" id="Coils"/>
    </source>
</evidence>
<evidence type="ECO:0000256" key="3">
    <source>
        <dbReference type="ARBA" id="ARBA00022679"/>
    </source>
</evidence>
<keyword evidence="6 8" id="KW-0067">ATP-binding</keyword>
<feature type="coiled-coil region" evidence="10">
    <location>
        <begin position="59"/>
        <end position="93"/>
    </location>
</feature>
<name>A0A182FQR1_ANOAL</name>
<accession>A0A182FQR1</accession>
<feature type="binding site" evidence="8">
    <location>
        <position position="316"/>
    </location>
    <ligand>
        <name>ATP</name>
        <dbReference type="ChEBI" id="CHEBI:30616"/>
    </ligand>
</feature>
<proteinExistence type="inferred from homology"/>
<dbReference type="FunFam" id="3.30.590.10:FF:000006">
    <property type="entry name" value="Arginine kinase 1"/>
    <property type="match status" value="1"/>
</dbReference>
<dbReference type="VEuPathDB" id="VectorBase:AALB008882"/>
<organism evidence="12 13">
    <name type="scientific">Anopheles albimanus</name>
    <name type="common">New world malaria mosquito</name>
    <dbReference type="NCBI Taxonomy" id="7167"/>
    <lineage>
        <taxon>Eukaryota</taxon>
        <taxon>Metazoa</taxon>
        <taxon>Ecdysozoa</taxon>
        <taxon>Arthropoda</taxon>
        <taxon>Hexapoda</taxon>
        <taxon>Insecta</taxon>
        <taxon>Pterygota</taxon>
        <taxon>Neoptera</taxon>
        <taxon>Endopterygota</taxon>
        <taxon>Diptera</taxon>
        <taxon>Nematocera</taxon>
        <taxon>Culicoidea</taxon>
        <taxon>Culicidae</taxon>
        <taxon>Anophelinae</taxon>
        <taxon>Anopheles</taxon>
    </lineage>
</organism>
<dbReference type="Pfam" id="PF00217">
    <property type="entry name" value="ATP-gua_Ptrans"/>
    <property type="match status" value="1"/>
</dbReference>
<evidence type="ECO:0000256" key="5">
    <source>
        <dbReference type="ARBA" id="ARBA00022777"/>
    </source>
</evidence>
<dbReference type="PANTHER" id="PTHR11547:SF38">
    <property type="entry name" value="ARGININE KINASE 1-RELATED"/>
    <property type="match status" value="1"/>
</dbReference>
<dbReference type="Pfam" id="PF02807">
    <property type="entry name" value="ATP-gua_PtransN"/>
    <property type="match status" value="1"/>
</dbReference>
<evidence type="ECO:0000256" key="11">
    <source>
        <dbReference type="SAM" id="MobiDB-lite"/>
    </source>
</evidence>
<dbReference type="InterPro" id="IPR036802">
    <property type="entry name" value="ATP-guanido_PTrfase_N_sf"/>
</dbReference>
<keyword evidence="10" id="KW-0175">Coiled coil</keyword>
<feature type="compositionally biased region" description="Acidic residues" evidence="11">
    <location>
        <begin position="460"/>
        <end position="475"/>
    </location>
</feature>
<dbReference type="EnsemblMetazoa" id="AALB008882-RA">
    <property type="protein sequence ID" value="AALB008882-PA"/>
    <property type="gene ID" value="AALB008882"/>
</dbReference>
<reference evidence="12" key="2">
    <citation type="submission" date="2022-08" db="UniProtKB">
        <authorList>
            <consortium name="EnsemblMetazoa"/>
        </authorList>
    </citation>
    <scope>IDENTIFICATION</scope>
    <source>
        <strain evidence="12">STECLA/ALBI9_A</strain>
    </source>
</reference>
<dbReference type="GeneID" id="118461228"/>
<dbReference type="InterPro" id="IPR022415">
    <property type="entry name" value="ATP-guanido_PTrfase_AS"/>
</dbReference>
<dbReference type="InterPro" id="IPR022413">
    <property type="entry name" value="ATP-guanido_PTrfase_N"/>
</dbReference>
<comment type="similarity">
    <text evidence="1 7 9">Belongs to the ATP:guanido phosphotransferase family.</text>
</comment>
<dbReference type="FunFam" id="1.10.135.10:FF:000003">
    <property type="entry name" value="Three-domain arginine kinase"/>
    <property type="match status" value="1"/>
</dbReference>
<protein>
    <recommendedName>
        <fullName evidence="2">arginine kinase</fullName>
        <ecNumber evidence="2">2.7.3.3</ecNumber>
    </recommendedName>
</protein>
<keyword evidence="4 8" id="KW-0547">Nucleotide-binding</keyword>
<feature type="binding site" evidence="8">
    <location>
        <begin position="367"/>
        <end position="371"/>
    </location>
    <ligand>
        <name>ATP</name>
        <dbReference type="ChEBI" id="CHEBI:30616"/>
    </ligand>
</feature>
<keyword evidence="13" id="KW-1185">Reference proteome</keyword>
<dbReference type="EC" id="2.7.3.3" evidence="2"/>
<dbReference type="OrthoDB" id="430219at2759"/>
<feature type="compositionally biased region" description="Low complexity" evidence="11">
    <location>
        <begin position="495"/>
        <end position="506"/>
    </location>
</feature>
<feature type="binding site" evidence="8">
    <location>
        <begin position="396"/>
        <end position="401"/>
    </location>
    <ligand>
        <name>ATP</name>
        <dbReference type="ChEBI" id="CHEBI:30616"/>
    </ligand>
</feature>
<dbReference type="GO" id="GO:0005615">
    <property type="term" value="C:extracellular space"/>
    <property type="evidence" value="ECO:0007669"/>
    <property type="project" value="TreeGrafter"/>
</dbReference>
<keyword evidence="5 8" id="KW-0418">Kinase</keyword>
<dbReference type="Gene3D" id="3.30.590.10">
    <property type="entry name" value="Glutamine synthetase/guanido kinase, catalytic domain"/>
    <property type="match status" value="1"/>
</dbReference>
<evidence type="ECO:0000256" key="2">
    <source>
        <dbReference type="ARBA" id="ARBA00012230"/>
    </source>
</evidence>
<evidence type="ECO:0000256" key="7">
    <source>
        <dbReference type="PROSITE-ProRule" id="PRU00842"/>
    </source>
</evidence>